<sequence length="340" mass="37685">MEAFSYGHSWSPAAVPQVFRRSNPWIIRPIKANAAPVRSESRGNRMFVFGLGFVGNYLSKQLKQEGWHVSGTCRDAIKKKQLEELGLDAFLFEINKIQLRSLSTLQYATHILISIPPISGAGDPLLCLHEELRPLLSCGNLQWLGYLSSTSVYGDCGGNWVDEDSPINPKMESAKLRLAAEEGWLHLGRQLGFAVNVFRLGGIYGPGRSALDTITMNASLSEKQKKRWSRLYTSRIHVADIYQSINASFNVPNSGRIYNVVDDDPAPRAEVFAFARGLIERKLAGRIAEASAAADIDPVKEYSAGEKLVSNSRIKNELGVRLAFPSYRIELGRGETCKGR</sequence>
<dbReference type="Proteomes" id="UP001418222">
    <property type="component" value="Unassembled WGS sequence"/>
</dbReference>
<dbReference type="EMBL" id="JBBWWQ010000021">
    <property type="protein sequence ID" value="KAK8914600.1"/>
    <property type="molecule type" value="Genomic_DNA"/>
</dbReference>
<dbReference type="InterPro" id="IPR036291">
    <property type="entry name" value="NAD(P)-bd_dom_sf"/>
</dbReference>
<gene>
    <name evidence="4" type="ORF">KSP39_PZI023636</name>
</gene>
<keyword evidence="2" id="KW-0520">NAD</keyword>
<evidence type="ECO:0000256" key="1">
    <source>
        <dbReference type="ARBA" id="ARBA00007637"/>
    </source>
</evidence>
<protein>
    <recommendedName>
        <fullName evidence="6">NAD-dependent epimerase/dehydratase domain-containing protein</fullName>
    </recommendedName>
</protein>
<evidence type="ECO:0000256" key="3">
    <source>
        <dbReference type="ARBA" id="ARBA00023235"/>
    </source>
</evidence>
<keyword evidence="5" id="KW-1185">Reference proteome</keyword>
<keyword evidence="3" id="KW-0413">Isomerase</keyword>
<evidence type="ECO:0000313" key="4">
    <source>
        <dbReference type="EMBL" id="KAK8914600.1"/>
    </source>
</evidence>
<comment type="similarity">
    <text evidence="1">Belongs to the NAD(P)-dependent epimerase/dehydratase family.</text>
</comment>
<dbReference type="SUPFAM" id="SSF51735">
    <property type="entry name" value="NAD(P)-binding Rossmann-fold domains"/>
    <property type="match status" value="1"/>
</dbReference>
<reference evidence="4 5" key="1">
    <citation type="journal article" date="2022" name="Nat. Plants">
        <title>Genomes of leafy and leafless Platanthera orchids illuminate the evolution of mycoheterotrophy.</title>
        <authorList>
            <person name="Li M.H."/>
            <person name="Liu K.W."/>
            <person name="Li Z."/>
            <person name="Lu H.C."/>
            <person name="Ye Q.L."/>
            <person name="Zhang D."/>
            <person name="Wang J.Y."/>
            <person name="Li Y.F."/>
            <person name="Zhong Z.M."/>
            <person name="Liu X."/>
            <person name="Yu X."/>
            <person name="Liu D.K."/>
            <person name="Tu X.D."/>
            <person name="Liu B."/>
            <person name="Hao Y."/>
            <person name="Liao X.Y."/>
            <person name="Jiang Y.T."/>
            <person name="Sun W.H."/>
            <person name="Chen J."/>
            <person name="Chen Y.Q."/>
            <person name="Ai Y."/>
            <person name="Zhai J.W."/>
            <person name="Wu S.S."/>
            <person name="Zhou Z."/>
            <person name="Hsiao Y.Y."/>
            <person name="Wu W.L."/>
            <person name="Chen Y.Y."/>
            <person name="Lin Y.F."/>
            <person name="Hsu J.L."/>
            <person name="Li C.Y."/>
            <person name="Wang Z.W."/>
            <person name="Zhao X."/>
            <person name="Zhong W.Y."/>
            <person name="Ma X.K."/>
            <person name="Ma L."/>
            <person name="Huang J."/>
            <person name="Chen G.Z."/>
            <person name="Huang M.Z."/>
            <person name="Huang L."/>
            <person name="Peng D.H."/>
            <person name="Luo Y.B."/>
            <person name="Zou S.Q."/>
            <person name="Chen S.P."/>
            <person name="Lan S."/>
            <person name="Tsai W.C."/>
            <person name="Van de Peer Y."/>
            <person name="Liu Z.J."/>
        </authorList>
    </citation>
    <scope>NUCLEOTIDE SEQUENCE [LARGE SCALE GENOMIC DNA]</scope>
    <source>
        <strain evidence="4">Lor287</strain>
    </source>
</reference>
<evidence type="ECO:0008006" key="6">
    <source>
        <dbReference type="Google" id="ProtNLM"/>
    </source>
</evidence>
<organism evidence="4 5">
    <name type="scientific">Platanthera zijinensis</name>
    <dbReference type="NCBI Taxonomy" id="2320716"/>
    <lineage>
        <taxon>Eukaryota</taxon>
        <taxon>Viridiplantae</taxon>
        <taxon>Streptophyta</taxon>
        <taxon>Embryophyta</taxon>
        <taxon>Tracheophyta</taxon>
        <taxon>Spermatophyta</taxon>
        <taxon>Magnoliopsida</taxon>
        <taxon>Liliopsida</taxon>
        <taxon>Asparagales</taxon>
        <taxon>Orchidaceae</taxon>
        <taxon>Orchidoideae</taxon>
        <taxon>Orchideae</taxon>
        <taxon>Orchidinae</taxon>
        <taxon>Platanthera</taxon>
    </lineage>
</organism>
<proteinExistence type="inferred from homology"/>
<dbReference type="GO" id="GO:0016853">
    <property type="term" value="F:isomerase activity"/>
    <property type="evidence" value="ECO:0007669"/>
    <property type="project" value="UniProtKB-KW"/>
</dbReference>
<dbReference type="AlphaFoldDB" id="A0AAP0FUK6"/>
<evidence type="ECO:0000313" key="5">
    <source>
        <dbReference type="Proteomes" id="UP001418222"/>
    </source>
</evidence>
<comment type="caution">
    <text evidence="4">The sequence shown here is derived from an EMBL/GenBank/DDBJ whole genome shotgun (WGS) entry which is preliminary data.</text>
</comment>
<dbReference type="Gene3D" id="3.40.50.720">
    <property type="entry name" value="NAD(P)-binding Rossmann-like Domain"/>
    <property type="match status" value="1"/>
</dbReference>
<evidence type="ECO:0000256" key="2">
    <source>
        <dbReference type="ARBA" id="ARBA00023027"/>
    </source>
</evidence>
<dbReference type="CDD" id="cd05266">
    <property type="entry name" value="SDR_a4"/>
    <property type="match status" value="1"/>
</dbReference>
<name>A0AAP0FUK6_9ASPA</name>
<accession>A0AAP0FUK6</accession>
<dbReference type="PANTHER" id="PTHR43574">
    <property type="entry name" value="EPIMERASE-RELATED"/>
    <property type="match status" value="1"/>
</dbReference>